<name>A0AAV5DJE0_ELECO</name>
<feature type="region of interest" description="Disordered" evidence="1">
    <location>
        <begin position="37"/>
        <end position="75"/>
    </location>
</feature>
<feature type="compositionally biased region" description="Basic and acidic residues" evidence="1">
    <location>
        <begin position="50"/>
        <end position="62"/>
    </location>
</feature>
<gene>
    <name evidence="2" type="primary">ga28493</name>
    <name evidence="2" type="ORF">PR202_ga28493</name>
</gene>
<protein>
    <submittedName>
        <fullName evidence="2">Uncharacterized protein</fullName>
    </submittedName>
</protein>
<organism evidence="2 3">
    <name type="scientific">Eleusine coracana subsp. coracana</name>
    <dbReference type="NCBI Taxonomy" id="191504"/>
    <lineage>
        <taxon>Eukaryota</taxon>
        <taxon>Viridiplantae</taxon>
        <taxon>Streptophyta</taxon>
        <taxon>Embryophyta</taxon>
        <taxon>Tracheophyta</taxon>
        <taxon>Spermatophyta</taxon>
        <taxon>Magnoliopsida</taxon>
        <taxon>Liliopsida</taxon>
        <taxon>Poales</taxon>
        <taxon>Poaceae</taxon>
        <taxon>PACMAD clade</taxon>
        <taxon>Chloridoideae</taxon>
        <taxon>Cynodonteae</taxon>
        <taxon>Eleusininae</taxon>
        <taxon>Eleusine</taxon>
    </lineage>
</organism>
<dbReference type="AlphaFoldDB" id="A0AAV5DJE0"/>
<dbReference type="PANTHER" id="PTHR33377:SF4">
    <property type="entry name" value="OS07G0285800 PROTEIN"/>
    <property type="match status" value="1"/>
</dbReference>
<evidence type="ECO:0000256" key="1">
    <source>
        <dbReference type="SAM" id="MobiDB-lite"/>
    </source>
</evidence>
<dbReference type="Proteomes" id="UP001054889">
    <property type="component" value="Unassembled WGS sequence"/>
</dbReference>
<accession>A0AAV5DJE0</accession>
<proteinExistence type="predicted"/>
<feature type="compositionally biased region" description="Low complexity" evidence="1">
    <location>
        <begin position="63"/>
        <end position="73"/>
    </location>
</feature>
<dbReference type="PANTHER" id="PTHR33377">
    <property type="entry name" value="OS10G0134700 PROTEIN-RELATED"/>
    <property type="match status" value="1"/>
</dbReference>
<evidence type="ECO:0000313" key="2">
    <source>
        <dbReference type="EMBL" id="GJN10403.1"/>
    </source>
</evidence>
<reference evidence="2" key="1">
    <citation type="journal article" date="2018" name="DNA Res.">
        <title>Multiple hybrid de novo genome assembly of finger millet, an orphan allotetraploid crop.</title>
        <authorList>
            <person name="Hatakeyama M."/>
            <person name="Aluri S."/>
            <person name="Balachadran M.T."/>
            <person name="Sivarajan S.R."/>
            <person name="Patrignani A."/>
            <person name="Gruter S."/>
            <person name="Poveda L."/>
            <person name="Shimizu-Inatsugi R."/>
            <person name="Baeten J."/>
            <person name="Francoijs K.J."/>
            <person name="Nataraja K.N."/>
            <person name="Reddy Y.A.N."/>
            <person name="Phadnis S."/>
            <person name="Ravikumar R.L."/>
            <person name="Schlapbach R."/>
            <person name="Sreeman S.M."/>
            <person name="Shimizu K.K."/>
        </authorList>
    </citation>
    <scope>NUCLEOTIDE SEQUENCE</scope>
</reference>
<keyword evidence="3" id="KW-1185">Reference proteome</keyword>
<comment type="caution">
    <text evidence="2">The sequence shown here is derived from an EMBL/GenBank/DDBJ whole genome shotgun (WGS) entry which is preliminary data.</text>
</comment>
<evidence type="ECO:0000313" key="3">
    <source>
        <dbReference type="Proteomes" id="UP001054889"/>
    </source>
</evidence>
<reference evidence="2" key="2">
    <citation type="submission" date="2021-12" db="EMBL/GenBank/DDBJ databases">
        <title>Resequencing data analysis of finger millet.</title>
        <authorList>
            <person name="Hatakeyama M."/>
            <person name="Aluri S."/>
            <person name="Balachadran M.T."/>
            <person name="Sivarajan S.R."/>
            <person name="Poveda L."/>
            <person name="Shimizu-Inatsugi R."/>
            <person name="Schlapbach R."/>
            <person name="Sreeman S.M."/>
            <person name="Shimizu K.K."/>
        </authorList>
    </citation>
    <scope>NUCLEOTIDE SEQUENCE</scope>
</reference>
<dbReference type="EMBL" id="BQKI01000017">
    <property type="protein sequence ID" value="GJN10403.1"/>
    <property type="molecule type" value="Genomic_DNA"/>
</dbReference>
<sequence>MPRSRHRDPSEEDGEGCRRRCCKDESRVLRQSCNVVERSPSSGGCGGKRRCAEESRLSERMRASGAASRSSRAAARRAEPFAGTAPVVQEFVTRAVSFIFSNCGVQEPHSAERLEMAVSELEFVLERTAKLPITDLSLLRRRKMFKLAYAEGTDLFHMHRQGHHGGEGMAKQVMTFEDSNGSRNSRANFYETWRSAAHSGNTASATLLPGIFLKVKLSHLR</sequence>